<dbReference type="EMBL" id="BPLR01013040">
    <property type="protein sequence ID" value="GIY58228.1"/>
    <property type="molecule type" value="Genomic_DNA"/>
</dbReference>
<organism evidence="1 2">
    <name type="scientific">Caerostris extrusa</name>
    <name type="common">Bark spider</name>
    <name type="synonym">Caerostris bankana</name>
    <dbReference type="NCBI Taxonomy" id="172846"/>
    <lineage>
        <taxon>Eukaryota</taxon>
        <taxon>Metazoa</taxon>
        <taxon>Ecdysozoa</taxon>
        <taxon>Arthropoda</taxon>
        <taxon>Chelicerata</taxon>
        <taxon>Arachnida</taxon>
        <taxon>Araneae</taxon>
        <taxon>Araneomorphae</taxon>
        <taxon>Entelegynae</taxon>
        <taxon>Araneoidea</taxon>
        <taxon>Araneidae</taxon>
        <taxon>Caerostris</taxon>
    </lineage>
</organism>
<dbReference type="AlphaFoldDB" id="A0AAV4UKA7"/>
<comment type="caution">
    <text evidence="1">The sequence shown here is derived from an EMBL/GenBank/DDBJ whole genome shotgun (WGS) entry which is preliminary data.</text>
</comment>
<evidence type="ECO:0000313" key="2">
    <source>
        <dbReference type="Proteomes" id="UP001054945"/>
    </source>
</evidence>
<gene>
    <name evidence="1" type="ORF">CEXT_749771</name>
</gene>
<sequence length="98" mass="10824">MSVFMTSFRLISLRVGQAPCLQRLSLLFGSNCVEMSCAENSTLTVKLASITALTVTYLPGSDVSLPDEASDLSAYVLDKFRVCKTVLLLIRLWRNVMC</sequence>
<reference evidence="1 2" key="1">
    <citation type="submission" date="2021-06" db="EMBL/GenBank/DDBJ databases">
        <title>Caerostris extrusa draft genome.</title>
        <authorList>
            <person name="Kono N."/>
            <person name="Arakawa K."/>
        </authorList>
    </citation>
    <scope>NUCLEOTIDE SEQUENCE [LARGE SCALE GENOMIC DNA]</scope>
</reference>
<accession>A0AAV4UKA7</accession>
<protein>
    <submittedName>
        <fullName evidence="1">Uncharacterized protein</fullName>
    </submittedName>
</protein>
<evidence type="ECO:0000313" key="1">
    <source>
        <dbReference type="EMBL" id="GIY58228.1"/>
    </source>
</evidence>
<keyword evidence="2" id="KW-1185">Reference proteome</keyword>
<dbReference type="Proteomes" id="UP001054945">
    <property type="component" value="Unassembled WGS sequence"/>
</dbReference>
<name>A0AAV4UKA7_CAEEX</name>
<proteinExistence type="predicted"/>